<dbReference type="GO" id="GO:0016746">
    <property type="term" value="F:acyltransferase activity"/>
    <property type="evidence" value="ECO:0007669"/>
    <property type="project" value="UniProtKB-KW"/>
</dbReference>
<feature type="transmembrane region" description="Helical" evidence="2">
    <location>
        <begin position="94"/>
        <end position="113"/>
    </location>
</feature>
<keyword evidence="2" id="KW-0812">Transmembrane</keyword>
<evidence type="ECO:0000259" key="4">
    <source>
        <dbReference type="Pfam" id="PF19040"/>
    </source>
</evidence>
<comment type="caution">
    <text evidence="5">The sequence shown here is derived from an EMBL/GenBank/DDBJ whole genome shotgun (WGS) entry which is preliminary data.</text>
</comment>
<feature type="transmembrane region" description="Helical" evidence="2">
    <location>
        <begin position="385"/>
        <end position="406"/>
    </location>
</feature>
<evidence type="ECO:0000256" key="2">
    <source>
        <dbReference type="SAM" id="Phobius"/>
    </source>
</evidence>
<reference evidence="5 6" key="1">
    <citation type="submission" date="2021-06" db="EMBL/GenBank/DDBJ databases">
        <authorList>
            <person name="Jeong J.W."/>
        </authorList>
    </citation>
    <scope>NUCLEOTIDE SEQUENCE [LARGE SCALE GENOMIC DNA]</scope>
    <source>
        <strain evidence="5 6">MMS21-TAE1-1</strain>
    </source>
</reference>
<feature type="transmembrane region" description="Helical" evidence="2">
    <location>
        <begin position="233"/>
        <end position="251"/>
    </location>
</feature>
<name>A0ABS6I5M2_9MICC</name>
<feature type="transmembrane region" description="Helical" evidence="2">
    <location>
        <begin position="284"/>
        <end position="305"/>
    </location>
</feature>
<dbReference type="EMBL" id="JAHOPC010000006">
    <property type="protein sequence ID" value="MBU8867011.1"/>
    <property type="molecule type" value="Genomic_DNA"/>
</dbReference>
<keyword evidence="5" id="KW-0808">Transferase</keyword>
<feature type="transmembrane region" description="Helical" evidence="2">
    <location>
        <begin position="354"/>
        <end position="373"/>
    </location>
</feature>
<feature type="transmembrane region" description="Helical" evidence="2">
    <location>
        <begin position="55"/>
        <end position="73"/>
    </location>
</feature>
<sequence length="695" mass="75969">MSENVKAAAPLGGNSTTAKPTTAERTFRPEVQGLRALAVLMVAAYHIWLGRVSGGVDVFLLISAFLMTLSFTRKLENHKPLRLVQHWLHVFKRLLPAVVVVLLAVLTATWAFVPQSRWPDVLAEAWASLLYRQNWQLADSAVDYYAQDHSGASPLQHFWSLSVQGQVFILWPLIFAAVALLQPQLAKLFPGRKVMEHRQLLFMAFGLVFVASLIYSIDQTANNQAYAYFDTRTRLWEFALGSLLALALPYLKPGRRLRVFLGWAGLAAMLSCGLILTVDRSFPGFVALWPTLAASAVIVAGQSISRFGADRVLSSKPLVLVGNNSYALYLWHWPVLVFFLLVTESTSPNLLEGLGIMAVSMVLAVATTRYVEVPMRRWQWPDARSWRAAVVVGSCGALLALPMTAWQGAIAAESVAIADQPKELTPGAAALSPEFAGQATPKAMIIPAPSAMKDEWADIDGLCTGANVPSDPLLAGCLQNAEPEVVTKRIVVLGDSHAQQYMAALGPIAKEHGWEVVTLLKGNCRFGADSPERTSDCNDFNKASAAYVMEHKPDAVFTVASLTHVTAPFETEVPGYLEGIKPFTDAGIDVVGVRDNPRFSINMPECVQKKGPDSPDCNPPLEDSLAASSPLDDYAGKVDRLYLMDMSDFICERGTCPAVVGNVYVYKDDNHLTKTYVQSMIPMFEERLLAATGWS</sequence>
<feature type="transmembrane region" description="Helical" evidence="2">
    <location>
        <begin position="158"/>
        <end position="180"/>
    </location>
</feature>
<feature type="transmembrane region" description="Helical" evidence="2">
    <location>
        <begin position="326"/>
        <end position="342"/>
    </location>
</feature>
<feature type="domain" description="SGNH" evidence="4">
    <location>
        <begin position="483"/>
        <end position="685"/>
    </location>
</feature>
<dbReference type="Proteomes" id="UP000824166">
    <property type="component" value="Unassembled WGS sequence"/>
</dbReference>
<feature type="domain" description="Acyltransferase 3" evidence="3">
    <location>
        <begin position="30"/>
        <end position="368"/>
    </location>
</feature>
<organism evidence="5 6">
    <name type="scientific">Paenarthrobacter aromaticivorans</name>
    <dbReference type="NCBI Taxonomy" id="2849150"/>
    <lineage>
        <taxon>Bacteria</taxon>
        <taxon>Bacillati</taxon>
        <taxon>Actinomycetota</taxon>
        <taxon>Actinomycetes</taxon>
        <taxon>Micrococcales</taxon>
        <taxon>Micrococcaceae</taxon>
        <taxon>Paenarthrobacter</taxon>
    </lineage>
</organism>
<dbReference type="Pfam" id="PF01757">
    <property type="entry name" value="Acyl_transf_3"/>
    <property type="match status" value="1"/>
</dbReference>
<feature type="transmembrane region" description="Helical" evidence="2">
    <location>
        <begin position="200"/>
        <end position="217"/>
    </location>
</feature>
<evidence type="ECO:0000313" key="6">
    <source>
        <dbReference type="Proteomes" id="UP000824166"/>
    </source>
</evidence>
<keyword evidence="2" id="KW-1133">Transmembrane helix</keyword>
<proteinExistence type="predicted"/>
<dbReference type="InterPro" id="IPR050879">
    <property type="entry name" value="Acyltransferase_3"/>
</dbReference>
<dbReference type="PANTHER" id="PTHR23028">
    <property type="entry name" value="ACETYLTRANSFERASE"/>
    <property type="match status" value="1"/>
</dbReference>
<keyword evidence="6" id="KW-1185">Reference proteome</keyword>
<feature type="compositionally biased region" description="Polar residues" evidence="1">
    <location>
        <begin position="13"/>
        <end position="22"/>
    </location>
</feature>
<dbReference type="Pfam" id="PF19040">
    <property type="entry name" value="SGNH"/>
    <property type="match status" value="1"/>
</dbReference>
<evidence type="ECO:0000256" key="1">
    <source>
        <dbReference type="SAM" id="MobiDB-lite"/>
    </source>
</evidence>
<dbReference type="InterPro" id="IPR043968">
    <property type="entry name" value="SGNH"/>
</dbReference>
<evidence type="ECO:0000313" key="5">
    <source>
        <dbReference type="EMBL" id="MBU8867011.1"/>
    </source>
</evidence>
<gene>
    <name evidence="5" type="ORF">KSW38_11985</name>
</gene>
<dbReference type="PANTHER" id="PTHR23028:SF53">
    <property type="entry name" value="ACYL_TRANSF_3 DOMAIN-CONTAINING PROTEIN"/>
    <property type="match status" value="1"/>
</dbReference>
<protein>
    <submittedName>
        <fullName evidence="5">Acyltransferase</fullName>
    </submittedName>
</protein>
<feature type="transmembrane region" description="Helical" evidence="2">
    <location>
        <begin position="258"/>
        <end position="278"/>
    </location>
</feature>
<accession>A0ABS6I5M2</accession>
<keyword evidence="5" id="KW-0012">Acyltransferase</keyword>
<dbReference type="InterPro" id="IPR002656">
    <property type="entry name" value="Acyl_transf_3_dom"/>
</dbReference>
<keyword evidence="2" id="KW-0472">Membrane</keyword>
<evidence type="ECO:0000259" key="3">
    <source>
        <dbReference type="Pfam" id="PF01757"/>
    </source>
</evidence>
<feature type="region of interest" description="Disordered" evidence="1">
    <location>
        <begin position="1"/>
        <end position="22"/>
    </location>
</feature>
<dbReference type="RefSeq" id="WP_216925139.1">
    <property type="nucleotide sequence ID" value="NZ_JAHOPC010000006.1"/>
</dbReference>